<gene>
    <name evidence="4" type="ORF">GMI68_06370</name>
    <name evidence="5" type="ORF">J7S26_02850</name>
</gene>
<name>A0A9E6MRX3_9ACTN</name>
<evidence type="ECO:0000313" key="5">
    <source>
        <dbReference type="EMBL" id="QTU84867.1"/>
    </source>
</evidence>
<sequence length="479" mass="52176">MEVYPNADIERAAAGAGAAGCDDAAPRALVVAVEPQSPADDAGFAPGCWVTSVDGHPVRDLIDWRWLSADDVIRLGYIDLDGESGEIDLEREPWEDWGFTFEGVVFDGVRQCRNACTFCFMRQLPRGMRPSLTLRDDDFRLSFLSGTFVTLTNLSAAEEQRILDQVISPLRVSLHATDADVRRRIIGKHAAHGLEALDRLLAAGIEFHAQVVLMPGVNDGAVLAETLAWAYERPGILDVCIVPLGYTKHQTAFDRSFNDAASARAVLDQLEPVQRRARAERGTPWAFAADEFYLSAYGSRMLGHLPPAAFYGDFSMYEDGVGIVRAYVDDWEASVPLQAACARALRRENARVRLLQGFAMKPVWDALLPESPLAGVVEPLFVPNDYFGGNVDVTGLLCGCDMAAAVRREAAARAGDGGATTLFAVPRVVFNDDGVTLDGMDLEEMQRDAGASMAVVSCNPSEFLLEFSSGAQAWDRRHA</sequence>
<dbReference type="SUPFAM" id="SSF50156">
    <property type="entry name" value="PDZ domain-like"/>
    <property type="match status" value="1"/>
</dbReference>
<feature type="domain" description="Putative radical SAM N-terminal" evidence="3">
    <location>
        <begin position="92"/>
        <end position="232"/>
    </location>
</feature>
<dbReference type="AlphaFoldDB" id="A0A9E6MRX3"/>
<dbReference type="InterPro" id="IPR007549">
    <property type="entry name" value="DUF512"/>
</dbReference>
<dbReference type="EMBL" id="CP072829">
    <property type="protein sequence ID" value="QTU84867.1"/>
    <property type="molecule type" value="Genomic_DNA"/>
</dbReference>
<dbReference type="SUPFAM" id="SSF102114">
    <property type="entry name" value="Radical SAM enzymes"/>
    <property type="match status" value="1"/>
</dbReference>
<dbReference type="Proteomes" id="UP000671910">
    <property type="component" value="Chromosome"/>
</dbReference>
<dbReference type="EMBL" id="WPCR01000007">
    <property type="protein sequence ID" value="NHM14391.1"/>
    <property type="molecule type" value="Genomic_DNA"/>
</dbReference>
<dbReference type="Pfam" id="PF04459">
    <property type="entry name" value="DUF512"/>
    <property type="match status" value="1"/>
</dbReference>
<feature type="domain" description="PDZ" evidence="2">
    <location>
        <begin position="30"/>
        <end position="65"/>
    </location>
</feature>
<evidence type="ECO:0000259" key="3">
    <source>
        <dbReference type="Pfam" id="PF19238"/>
    </source>
</evidence>
<evidence type="ECO:0000259" key="1">
    <source>
        <dbReference type="Pfam" id="PF04459"/>
    </source>
</evidence>
<dbReference type="InterPro" id="IPR045375">
    <property type="entry name" value="Put_radical_SAM-like_N"/>
</dbReference>
<accession>A0A9E6MRX3</accession>
<dbReference type="RefSeq" id="WP_166339607.1">
    <property type="nucleotide sequence ID" value="NZ_CP072829.1"/>
</dbReference>
<dbReference type="InterPro" id="IPR036034">
    <property type="entry name" value="PDZ_sf"/>
</dbReference>
<dbReference type="KEGG" id="ebz:J7S26_02850"/>
<dbReference type="Pfam" id="PF19238">
    <property type="entry name" value="Radical_SAM_2"/>
    <property type="match status" value="1"/>
</dbReference>
<dbReference type="Proteomes" id="UP000636394">
    <property type="component" value="Unassembled WGS sequence"/>
</dbReference>
<evidence type="ECO:0000313" key="6">
    <source>
        <dbReference type="Proteomes" id="UP000636394"/>
    </source>
</evidence>
<evidence type="ECO:0000313" key="7">
    <source>
        <dbReference type="Proteomes" id="UP000671910"/>
    </source>
</evidence>
<dbReference type="InterPro" id="IPR013785">
    <property type="entry name" value="Aldolase_TIM"/>
</dbReference>
<keyword evidence="6" id="KW-1185">Reference proteome</keyword>
<proteinExistence type="predicted"/>
<organism evidence="5 7">
    <name type="scientific">Xiamenia xianingshaonis</name>
    <dbReference type="NCBI Taxonomy" id="2682776"/>
    <lineage>
        <taxon>Bacteria</taxon>
        <taxon>Bacillati</taxon>
        <taxon>Actinomycetota</taxon>
        <taxon>Coriobacteriia</taxon>
        <taxon>Eggerthellales</taxon>
        <taxon>Eggerthellaceae</taxon>
        <taxon>Xiamenia</taxon>
    </lineage>
</organism>
<dbReference type="Gene3D" id="3.20.20.70">
    <property type="entry name" value="Aldolase class I"/>
    <property type="match status" value="1"/>
</dbReference>
<dbReference type="InterPro" id="IPR041489">
    <property type="entry name" value="PDZ_6"/>
</dbReference>
<protein>
    <submittedName>
        <fullName evidence="5">DUF512 domain-containing protein</fullName>
    </submittedName>
</protein>
<evidence type="ECO:0000313" key="4">
    <source>
        <dbReference type="EMBL" id="NHM14391.1"/>
    </source>
</evidence>
<feature type="domain" description="DUF512" evidence="1">
    <location>
        <begin position="242"/>
        <end position="456"/>
    </location>
</feature>
<evidence type="ECO:0000259" key="2">
    <source>
        <dbReference type="Pfam" id="PF17820"/>
    </source>
</evidence>
<dbReference type="InterPro" id="IPR058240">
    <property type="entry name" value="rSAM_sf"/>
</dbReference>
<dbReference type="Pfam" id="PF17820">
    <property type="entry name" value="PDZ_6"/>
    <property type="match status" value="1"/>
</dbReference>
<reference evidence="5" key="2">
    <citation type="submission" date="2021-04" db="EMBL/GenBank/DDBJ databases">
        <title>Novel species in family Eggerthellaceae.</title>
        <authorList>
            <person name="Zhang G."/>
        </authorList>
    </citation>
    <scope>NUCLEOTIDE SEQUENCE</scope>
    <source>
        <strain evidence="5">Zg-886</strain>
    </source>
</reference>
<dbReference type="Gene3D" id="2.30.42.10">
    <property type="match status" value="1"/>
</dbReference>
<reference evidence="4 6" key="1">
    <citation type="submission" date="2019-11" db="EMBL/GenBank/DDBJ databases">
        <title>Eggerthellaceae novel genus isolated from the rectal contents of marmort.</title>
        <authorList>
            <person name="Zhang G."/>
        </authorList>
    </citation>
    <scope>NUCLEOTIDE SEQUENCE [LARGE SCALE GENOMIC DNA]</scope>
    <source>
        <strain evidence="6">zg-886</strain>
        <strain evidence="4">Zg-886</strain>
    </source>
</reference>